<accession>A0A1R3G1J8</accession>
<name>A0A1R3G1J8_9ROSI</name>
<dbReference type="AlphaFoldDB" id="A0A1R3G1J8"/>
<gene>
    <name evidence="1" type="ORF">COLO4_37455</name>
</gene>
<sequence length="104" mass="10942">MPTRAKSSQQCSSSSCNMEHPSAILDNPSSLAPIATNLCKVGYFSAIILSPWSTELDDNNAVSSRNPSAPMAVKPMECCWPKDGGTAAAADVASCEEHSLELVL</sequence>
<organism evidence="1 2">
    <name type="scientific">Corchorus olitorius</name>
    <dbReference type="NCBI Taxonomy" id="93759"/>
    <lineage>
        <taxon>Eukaryota</taxon>
        <taxon>Viridiplantae</taxon>
        <taxon>Streptophyta</taxon>
        <taxon>Embryophyta</taxon>
        <taxon>Tracheophyta</taxon>
        <taxon>Spermatophyta</taxon>
        <taxon>Magnoliopsida</taxon>
        <taxon>eudicotyledons</taxon>
        <taxon>Gunneridae</taxon>
        <taxon>Pentapetalae</taxon>
        <taxon>rosids</taxon>
        <taxon>malvids</taxon>
        <taxon>Malvales</taxon>
        <taxon>Malvaceae</taxon>
        <taxon>Grewioideae</taxon>
        <taxon>Apeibeae</taxon>
        <taxon>Corchorus</taxon>
    </lineage>
</organism>
<keyword evidence="2" id="KW-1185">Reference proteome</keyword>
<reference evidence="2" key="1">
    <citation type="submission" date="2013-09" db="EMBL/GenBank/DDBJ databases">
        <title>Corchorus olitorius genome sequencing.</title>
        <authorList>
            <person name="Alam M."/>
            <person name="Haque M.S."/>
            <person name="Islam M.S."/>
            <person name="Emdad E.M."/>
            <person name="Islam M.M."/>
            <person name="Ahmed B."/>
            <person name="Halim A."/>
            <person name="Hossen Q.M.M."/>
            <person name="Hossain M.Z."/>
            <person name="Ahmed R."/>
            <person name="Khan M.M."/>
            <person name="Islam R."/>
            <person name="Rashid M.M."/>
            <person name="Khan S.A."/>
            <person name="Rahman M.S."/>
            <person name="Alam M."/>
            <person name="Yahiya A.S."/>
            <person name="Khan M.S."/>
            <person name="Azam M.S."/>
            <person name="Haque T."/>
            <person name="Lashkar M.Z.H."/>
            <person name="Akhand A.I."/>
            <person name="Morshed G."/>
            <person name="Roy S."/>
            <person name="Uddin K.S."/>
            <person name="Rabeya T."/>
            <person name="Hossain A.S."/>
            <person name="Chowdhury A."/>
            <person name="Snigdha A.R."/>
            <person name="Mortoza M.S."/>
            <person name="Matin S.A."/>
            <person name="Hoque S.M.E."/>
            <person name="Islam M.K."/>
            <person name="Roy D.K."/>
            <person name="Haider R."/>
            <person name="Moosa M.M."/>
            <person name="Elias S.M."/>
            <person name="Hasan A.M."/>
            <person name="Jahan S."/>
            <person name="Shafiuddin M."/>
            <person name="Mahmood N."/>
            <person name="Shommy N.S."/>
        </authorList>
    </citation>
    <scope>NUCLEOTIDE SEQUENCE [LARGE SCALE GENOMIC DNA]</scope>
    <source>
        <strain evidence="2">cv. O-4</strain>
    </source>
</reference>
<protein>
    <submittedName>
        <fullName evidence="1">Tyrosyl-tRNA synthetase, mitochondrial-like protein</fullName>
    </submittedName>
</protein>
<proteinExistence type="predicted"/>
<comment type="caution">
    <text evidence="1">The sequence shown here is derived from an EMBL/GenBank/DDBJ whole genome shotgun (WGS) entry which is preliminary data.</text>
</comment>
<evidence type="ECO:0000313" key="2">
    <source>
        <dbReference type="Proteomes" id="UP000187203"/>
    </source>
</evidence>
<evidence type="ECO:0000313" key="1">
    <source>
        <dbReference type="EMBL" id="OMO51947.1"/>
    </source>
</evidence>
<dbReference type="Proteomes" id="UP000187203">
    <property type="component" value="Unassembled WGS sequence"/>
</dbReference>
<dbReference type="EMBL" id="AWUE01023992">
    <property type="protein sequence ID" value="OMO51947.1"/>
    <property type="molecule type" value="Genomic_DNA"/>
</dbReference>